<feature type="compositionally biased region" description="Basic and acidic residues" evidence="1">
    <location>
        <begin position="165"/>
        <end position="177"/>
    </location>
</feature>
<dbReference type="EMBL" id="JBEFKJ010000006">
    <property type="protein sequence ID" value="KAL2045520.1"/>
    <property type="molecule type" value="Genomic_DNA"/>
</dbReference>
<dbReference type="PANTHER" id="PTHR23099:SF0">
    <property type="entry name" value="GERM CELL NUCLEAR ACIDIC PROTEIN"/>
    <property type="match status" value="1"/>
</dbReference>
<feature type="domain" description="SprT-like" evidence="2">
    <location>
        <begin position="369"/>
        <end position="538"/>
    </location>
</feature>
<accession>A0ABR4AJ89</accession>
<reference evidence="3 4" key="1">
    <citation type="submission" date="2024-09" db="EMBL/GenBank/DDBJ databases">
        <title>Rethinking Asexuality: The Enigmatic Case of Functional Sexual Genes in Lepraria (Stereocaulaceae).</title>
        <authorList>
            <person name="Doellman M."/>
            <person name="Sun Y."/>
            <person name="Barcenas-Pena A."/>
            <person name="Lumbsch H.T."/>
            <person name="Grewe F."/>
        </authorList>
    </citation>
    <scope>NUCLEOTIDE SEQUENCE [LARGE SCALE GENOMIC DNA]</scope>
    <source>
        <strain evidence="3 4">Mercado 3170</strain>
    </source>
</reference>
<feature type="region of interest" description="Disordered" evidence="1">
    <location>
        <begin position="321"/>
        <end position="341"/>
    </location>
</feature>
<proteinExistence type="predicted"/>
<feature type="compositionally biased region" description="Polar residues" evidence="1">
    <location>
        <begin position="262"/>
        <end position="273"/>
    </location>
</feature>
<dbReference type="Pfam" id="PF10263">
    <property type="entry name" value="SprT-like"/>
    <property type="match status" value="1"/>
</dbReference>
<keyword evidence="4" id="KW-1185">Reference proteome</keyword>
<feature type="region of interest" description="Disordered" evidence="1">
    <location>
        <begin position="1"/>
        <end position="59"/>
    </location>
</feature>
<comment type="caution">
    <text evidence="3">The sequence shown here is derived from an EMBL/GenBank/DDBJ whole genome shotgun (WGS) entry which is preliminary data.</text>
</comment>
<dbReference type="PANTHER" id="PTHR23099">
    <property type="entry name" value="TRANSCRIPTIONAL REGULATOR"/>
    <property type="match status" value="1"/>
</dbReference>
<dbReference type="InterPro" id="IPR036910">
    <property type="entry name" value="HMG_box_dom_sf"/>
</dbReference>
<dbReference type="SMART" id="SM00731">
    <property type="entry name" value="SprT"/>
    <property type="match status" value="1"/>
</dbReference>
<evidence type="ECO:0000256" key="1">
    <source>
        <dbReference type="SAM" id="MobiDB-lite"/>
    </source>
</evidence>
<dbReference type="Proteomes" id="UP001590950">
    <property type="component" value="Unassembled WGS sequence"/>
</dbReference>
<feature type="compositionally biased region" description="Low complexity" evidence="1">
    <location>
        <begin position="45"/>
        <end position="59"/>
    </location>
</feature>
<dbReference type="InterPro" id="IPR035240">
    <property type="entry name" value="SprT_Zn_ribbon"/>
</dbReference>
<feature type="region of interest" description="Disordered" evidence="1">
    <location>
        <begin position="116"/>
        <end position="286"/>
    </location>
</feature>
<sequence>MARLNQKINSDDEFPELSTLLQRETPGEMLGSNTLPRKDGNRGMTSPTKKTPSITKPHPLSSLKLAEVHSLFLPRIDNPFDARGQKDLENACSARNQMFRSSPRRLAKTPVDYSEFSSSFSDASLPFSEEDESFTDLSGFIAPDSDSEDEVLPSKPQSRRKACRLPKDDGVQLEKNDTVVPKVPSAKSRKHSKEIDLASPKKKASTVDCRALPPDCQTPPRESDLAGGSSDVDESLSRLRFSTPRSTSPHKSKDFLRPVTPPSASLKSRLNSPSKKHRIPPTPHRSSIDAFWSQEVINDWNEQYSPRKVLKTPRKLGGYSLLEDEDELPPSESPRRSPAKILREKTKDAVLRRKVFDEDKHALASSFLAEVDHTVAQGQVASLAGSSGGIKIVWSKKLSSTAGRASWRREHILSKNADGIVSTISYRHHASIELAEKVIDDEDRLMNVIAHEYCHLANFMISGIKDNPHGKEFKEWARKCTKAFSHRNVNVTTKHAYTITYKYIWICSSCGLEYKRHSKSIDPTKHTCGSCKGKLVQVQPAPRKAQAEGKRSDYQGFVKREHERVKKANPGKGFGEIMAILGREYKESKKANVVDEKEMRSEAAASEEKADEDDHANAVMRKLGLMNLDS</sequence>
<name>A0ABR4AJ89_9LECA</name>
<organism evidence="3 4">
    <name type="scientific">Stereocaulon virgatum</name>
    <dbReference type="NCBI Taxonomy" id="373712"/>
    <lineage>
        <taxon>Eukaryota</taxon>
        <taxon>Fungi</taxon>
        <taxon>Dikarya</taxon>
        <taxon>Ascomycota</taxon>
        <taxon>Pezizomycotina</taxon>
        <taxon>Lecanoromycetes</taxon>
        <taxon>OSLEUM clade</taxon>
        <taxon>Lecanoromycetidae</taxon>
        <taxon>Lecanorales</taxon>
        <taxon>Lecanorineae</taxon>
        <taxon>Stereocaulaceae</taxon>
        <taxon>Stereocaulon</taxon>
    </lineage>
</organism>
<dbReference type="Pfam" id="PF17283">
    <property type="entry name" value="Zn_ribbon_SprT"/>
    <property type="match status" value="1"/>
</dbReference>
<evidence type="ECO:0000259" key="2">
    <source>
        <dbReference type="SMART" id="SM00731"/>
    </source>
</evidence>
<dbReference type="InterPro" id="IPR006640">
    <property type="entry name" value="SprT-like_domain"/>
</dbReference>
<feature type="compositionally biased region" description="Basic and acidic residues" evidence="1">
    <location>
        <begin position="591"/>
        <end position="601"/>
    </location>
</feature>
<evidence type="ECO:0000313" key="4">
    <source>
        <dbReference type="Proteomes" id="UP001590950"/>
    </source>
</evidence>
<gene>
    <name evidence="3" type="ORF">N7G274_001948</name>
</gene>
<evidence type="ECO:0000313" key="3">
    <source>
        <dbReference type="EMBL" id="KAL2045520.1"/>
    </source>
</evidence>
<feature type="region of interest" description="Disordered" evidence="1">
    <location>
        <begin position="591"/>
        <end position="616"/>
    </location>
</feature>
<protein>
    <recommendedName>
        <fullName evidence="2">SprT-like domain-containing protein</fullName>
    </recommendedName>
</protein>
<feature type="compositionally biased region" description="Low complexity" evidence="1">
    <location>
        <begin position="116"/>
        <end position="127"/>
    </location>
</feature>
<dbReference type="SUPFAM" id="SSF47095">
    <property type="entry name" value="HMG-box"/>
    <property type="match status" value="1"/>
</dbReference>
<dbReference type="Gene3D" id="1.10.30.10">
    <property type="entry name" value="High mobility group box domain"/>
    <property type="match status" value="1"/>
</dbReference>